<dbReference type="AlphaFoldDB" id="A0AAU8DK94"/>
<sequence length="128" mass="13470">MSAVPAPTAGGATATGSAPVRSRGIRGLLRRLPRLLIDSHDEIDRRLSFGGVHAGEMAVPSPGAPLPTVLLACRAADTATVASLARGGVRPAARSGFRRLSTSAFLTALKAYRLRKHLPRLLRAERGR</sequence>
<name>A0AAU8DK94_9ACTN</name>
<evidence type="ECO:0000313" key="1">
    <source>
        <dbReference type="EMBL" id="XCG62655.1"/>
    </source>
</evidence>
<proteinExistence type="predicted"/>
<reference evidence="1" key="1">
    <citation type="submission" date="2024-05" db="EMBL/GenBank/DDBJ databases">
        <authorList>
            <person name="Cai S.Y."/>
            <person name="Jin L.M."/>
            <person name="Li H.R."/>
        </authorList>
    </citation>
    <scope>NUCLEOTIDE SEQUENCE</scope>
    <source>
        <strain evidence="1">A5-74</strain>
    </source>
</reference>
<accession>A0AAU8DK94</accession>
<organism evidence="1">
    <name type="scientific">Nakamurella sp. A5-74</name>
    <dbReference type="NCBI Taxonomy" id="3158264"/>
    <lineage>
        <taxon>Bacteria</taxon>
        <taxon>Bacillati</taxon>
        <taxon>Actinomycetota</taxon>
        <taxon>Actinomycetes</taxon>
        <taxon>Nakamurellales</taxon>
        <taxon>Nakamurellaceae</taxon>
        <taxon>Nakamurella</taxon>
    </lineage>
</organism>
<dbReference type="RefSeq" id="WP_353648270.1">
    <property type="nucleotide sequence ID" value="NZ_CP159218.1"/>
</dbReference>
<gene>
    <name evidence="1" type="ORF">ABLG96_15645</name>
</gene>
<dbReference type="EMBL" id="CP159218">
    <property type="protein sequence ID" value="XCG62655.1"/>
    <property type="molecule type" value="Genomic_DNA"/>
</dbReference>
<protein>
    <submittedName>
        <fullName evidence="1">Uncharacterized protein</fullName>
    </submittedName>
</protein>